<dbReference type="SUPFAM" id="SSF52540">
    <property type="entry name" value="P-loop containing nucleoside triphosphate hydrolases"/>
    <property type="match status" value="1"/>
</dbReference>
<evidence type="ECO:0000256" key="6">
    <source>
        <dbReference type="ARBA" id="ARBA00022840"/>
    </source>
</evidence>
<dbReference type="PROSITE" id="PS00211">
    <property type="entry name" value="ABC_TRANSPORTER_1"/>
    <property type="match status" value="1"/>
</dbReference>
<protein>
    <submittedName>
        <fullName evidence="11">ABC transporter ATP-binding protein</fullName>
    </submittedName>
</protein>
<dbReference type="Proteomes" id="UP000640786">
    <property type="component" value="Unassembled WGS sequence"/>
</dbReference>
<evidence type="ECO:0000256" key="9">
    <source>
        <dbReference type="ARBA" id="ARBA00023136"/>
    </source>
</evidence>
<dbReference type="RefSeq" id="WP_191697773.1">
    <property type="nucleotide sequence ID" value="NZ_JACSQO010000011.1"/>
</dbReference>
<dbReference type="EMBL" id="JACSQO010000011">
    <property type="protein sequence ID" value="MBD7945884.1"/>
    <property type="molecule type" value="Genomic_DNA"/>
</dbReference>
<gene>
    <name evidence="11" type="ORF">H9650_17390</name>
</gene>
<dbReference type="InterPro" id="IPR003593">
    <property type="entry name" value="AAA+_ATPase"/>
</dbReference>
<keyword evidence="12" id="KW-1185">Reference proteome</keyword>
<reference evidence="11 12" key="1">
    <citation type="submission" date="2020-08" db="EMBL/GenBank/DDBJ databases">
        <title>A Genomic Blueprint of the Chicken Gut Microbiome.</title>
        <authorList>
            <person name="Gilroy R."/>
            <person name="Ravi A."/>
            <person name="Getino M."/>
            <person name="Pursley I."/>
            <person name="Horton D.L."/>
            <person name="Alikhan N.-F."/>
            <person name="Baker D."/>
            <person name="Gharbi K."/>
            <person name="Hall N."/>
            <person name="Watson M."/>
            <person name="Adriaenssens E.M."/>
            <person name="Foster-Nyarko E."/>
            <person name="Jarju S."/>
            <person name="Secka A."/>
            <person name="Antonio M."/>
            <person name="Oren A."/>
            <person name="Chaudhuri R."/>
            <person name="La Ragione R.M."/>
            <person name="Hildebrand F."/>
            <person name="Pallen M.J."/>
        </authorList>
    </citation>
    <scope>NUCLEOTIDE SEQUENCE [LARGE SCALE GENOMIC DNA]</scope>
    <source>
        <strain evidence="11 12">Sa2BUA9</strain>
    </source>
</reference>
<dbReference type="SMART" id="SM00382">
    <property type="entry name" value="AAA"/>
    <property type="match status" value="1"/>
</dbReference>
<name>A0ABR8RDT1_9BACI</name>
<dbReference type="InterPro" id="IPR017871">
    <property type="entry name" value="ABC_transporter-like_CS"/>
</dbReference>
<comment type="subcellular location">
    <subcellularLocation>
        <location evidence="1">Cell membrane</location>
        <topology evidence="1">Peripheral membrane protein</topology>
    </subcellularLocation>
</comment>
<evidence type="ECO:0000259" key="10">
    <source>
        <dbReference type="PROSITE" id="PS50893"/>
    </source>
</evidence>
<keyword evidence="8" id="KW-0406">Ion transport</keyword>
<evidence type="ECO:0000256" key="1">
    <source>
        <dbReference type="ARBA" id="ARBA00004202"/>
    </source>
</evidence>
<dbReference type="CDD" id="cd03214">
    <property type="entry name" value="ABC_Iron-Siderophores_B12_Hemin"/>
    <property type="match status" value="1"/>
</dbReference>
<proteinExistence type="predicted"/>
<keyword evidence="2" id="KW-0813">Transport</keyword>
<evidence type="ECO:0000256" key="4">
    <source>
        <dbReference type="ARBA" id="ARBA00022496"/>
    </source>
</evidence>
<evidence type="ECO:0000256" key="7">
    <source>
        <dbReference type="ARBA" id="ARBA00023004"/>
    </source>
</evidence>
<dbReference type="PROSITE" id="PS50893">
    <property type="entry name" value="ABC_TRANSPORTER_2"/>
    <property type="match status" value="1"/>
</dbReference>
<evidence type="ECO:0000313" key="11">
    <source>
        <dbReference type="EMBL" id="MBD7945884.1"/>
    </source>
</evidence>
<dbReference type="PANTHER" id="PTHR42771">
    <property type="entry name" value="IRON(3+)-HYDROXAMATE IMPORT ATP-BINDING PROTEIN FHUC"/>
    <property type="match status" value="1"/>
</dbReference>
<dbReference type="InterPro" id="IPR003439">
    <property type="entry name" value="ABC_transporter-like_ATP-bd"/>
</dbReference>
<feature type="domain" description="ABC transporter" evidence="10">
    <location>
        <begin position="6"/>
        <end position="242"/>
    </location>
</feature>
<dbReference type="InterPro" id="IPR051535">
    <property type="entry name" value="Siderophore_ABC-ATPase"/>
</dbReference>
<keyword evidence="6 11" id="KW-0067">ATP-binding</keyword>
<dbReference type="Gene3D" id="3.40.50.300">
    <property type="entry name" value="P-loop containing nucleotide triphosphate hydrolases"/>
    <property type="match status" value="1"/>
</dbReference>
<evidence type="ECO:0000256" key="2">
    <source>
        <dbReference type="ARBA" id="ARBA00022448"/>
    </source>
</evidence>
<organism evidence="11 12">
    <name type="scientific">Psychrobacillus faecigallinarum</name>
    <dbReference type="NCBI Taxonomy" id="2762235"/>
    <lineage>
        <taxon>Bacteria</taxon>
        <taxon>Bacillati</taxon>
        <taxon>Bacillota</taxon>
        <taxon>Bacilli</taxon>
        <taxon>Bacillales</taxon>
        <taxon>Bacillaceae</taxon>
        <taxon>Psychrobacillus</taxon>
    </lineage>
</organism>
<dbReference type="InterPro" id="IPR027417">
    <property type="entry name" value="P-loop_NTPase"/>
</dbReference>
<keyword evidence="3" id="KW-1003">Cell membrane</keyword>
<keyword evidence="5" id="KW-0547">Nucleotide-binding</keyword>
<accession>A0ABR8RDT1</accession>
<evidence type="ECO:0000256" key="8">
    <source>
        <dbReference type="ARBA" id="ARBA00023065"/>
    </source>
</evidence>
<dbReference type="GO" id="GO:0005524">
    <property type="term" value="F:ATP binding"/>
    <property type="evidence" value="ECO:0007669"/>
    <property type="project" value="UniProtKB-KW"/>
</dbReference>
<keyword evidence="9" id="KW-0472">Membrane</keyword>
<keyword evidence="7" id="KW-0408">Iron</keyword>
<dbReference type="PANTHER" id="PTHR42771:SF4">
    <property type="entry name" value="IRON(3+)-HYDROXAMATE IMPORT ATP-BINDING PROTEIN FHUC"/>
    <property type="match status" value="1"/>
</dbReference>
<evidence type="ECO:0000313" key="12">
    <source>
        <dbReference type="Proteomes" id="UP000640786"/>
    </source>
</evidence>
<comment type="caution">
    <text evidence="11">The sequence shown here is derived from an EMBL/GenBank/DDBJ whole genome shotgun (WGS) entry which is preliminary data.</text>
</comment>
<dbReference type="Pfam" id="PF00005">
    <property type="entry name" value="ABC_tran"/>
    <property type="match status" value="1"/>
</dbReference>
<sequence length="265" mass="30125">MIESILRVEQLSSGYEKQIVFTNLNTSIQKGKITTIIGPNGCGKSTLLKTIGRILHQKSGRVYLQELDMKSLSTKDIAKRLALLSQSPVAPAQLKVEELISYGRFPHRKNIGTLSKKDIEIIEWAMKVTKTIQFRSREIDQLSGGQRQKVWLAMALAQETEILLLDEPTTYLDMAHQLEMLKIVEELNKKHQCTIVMVLHDINHAARFSHELIAMRNGEIIETGTPKEIITKEVMKKVFQIEAKIMFDEDTASPVCYGYETLEEV</sequence>
<evidence type="ECO:0000256" key="3">
    <source>
        <dbReference type="ARBA" id="ARBA00022475"/>
    </source>
</evidence>
<evidence type="ECO:0000256" key="5">
    <source>
        <dbReference type="ARBA" id="ARBA00022741"/>
    </source>
</evidence>
<keyword evidence="4" id="KW-0410">Iron transport</keyword>